<dbReference type="InterPro" id="IPR052981">
    <property type="entry name" value="Ingression_C2_domain"/>
</dbReference>
<dbReference type="Gene3D" id="2.60.40.150">
    <property type="entry name" value="C2 domain"/>
    <property type="match status" value="1"/>
</dbReference>
<feature type="compositionally biased region" description="Basic and acidic residues" evidence="1">
    <location>
        <begin position="46"/>
        <end position="64"/>
    </location>
</feature>
<dbReference type="Proteomes" id="UP000002630">
    <property type="component" value="Linkage Group LG26"/>
</dbReference>
<feature type="compositionally biased region" description="Basic and acidic residues" evidence="1">
    <location>
        <begin position="237"/>
        <end position="257"/>
    </location>
</feature>
<feature type="domain" description="C2" evidence="2">
    <location>
        <begin position="316"/>
        <end position="441"/>
    </location>
</feature>
<feature type="region of interest" description="Disordered" evidence="1">
    <location>
        <begin position="518"/>
        <end position="559"/>
    </location>
</feature>
<dbReference type="PROSITE" id="PS50004">
    <property type="entry name" value="C2"/>
    <property type="match status" value="1"/>
</dbReference>
<evidence type="ECO:0000313" key="4">
    <source>
        <dbReference type="Proteomes" id="UP000002630"/>
    </source>
</evidence>
<protein>
    <recommendedName>
        <fullName evidence="2">C2 domain-containing protein</fullName>
    </recommendedName>
</protein>
<dbReference type="InterPro" id="IPR035892">
    <property type="entry name" value="C2_domain_sf"/>
</dbReference>
<feature type="compositionally biased region" description="Gly residues" evidence="1">
    <location>
        <begin position="443"/>
        <end position="458"/>
    </location>
</feature>
<keyword evidence="4" id="KW-1185">Reference proteome</keyword>
<dbReference type="EMBL" id="FN649751">
    <property type="protein sequence ID" value="CBJ49003.1"/>
    <property type="molecule type" value="Genomic_DNA"/>
</dbReference>
<dbReference type="EMBL" id="FN647841">
    <property type="protein sequence ID" value="CBJ49003.1"/>
    <property type="molecule type" value="Genomic_DNA"/>
</dbReference>
<feature type="region of interest" description="Disordered" evidence="1">
    <location>
        <begin position="715"/>
        <end position="738"/>
    </location>
</feature>
<feature type="compositionally biased region" description="Basic and acidic residues" evidence="1">
    <location>
        <begin position="468"/>
        <end position="478"/>
    </location>
</feature>
<dbReference type="OrthoDB" id="193054at2759"/>
<feature type="region of interest" description="Disordered" evidence="1">
    <location>
        <begin position="115"/>
        <end position="159"/>
    </location>
</feature>
<feature type="compositionally biased region" description="Low complexity" evidence="1">
    <location>
        <begin position="533"/>
        <end position="543"/>
    </location>
</feature>
<evidence type="ECO:0000259" key="2">
    <source>
        <dbReference type="PROSITE" id="PS50004"/>
    </source>
</evidence>
<name>D7FHZ2_ECTSI</name>
<evidence type="ECO:0000313" key="3">
    <source>
        <dbReference type="EMBL" id="CBJ49003.1"/>
    </source>
</evidence>
<feature type="region of interest" description="Disordered" evidence="1">
    <location>
        <begin position="41"/>
        <end position="64"/>
    </location>
</feature>
<proteinExistence type="predicted"/>
<feature type="region of interest" description="Disordered" evidence="1">
    <location>
        <begin position="180"/>
        <end position="329"/>
    </location>
</feature>
<sequence>MNFSVSSGAGQTRELVVKQAERVARHTLVADISKLEERISDDEREYEAKAAERQKEQRRKEQELKEAAIQNVVSGASSKLSGNLFDRMQGLAKLHESAKSAMKFELGQLANVGKGAGKATPANGGSSTSVHRHKTLKDDDLVPDDSVDNGEQEEVEDVLGGEGLDLSYLWVVDAGKVLSRSNKSTSDTEGSSHTAKGGTTTDSEQEAEQRRPGDDRVSGNGDAEGVENEQGSGAHAAKKEGDGRLPLDKASGKKSRDATNGGGENLVGSLELGDGGGENAQPSIAQVDTKAEKRARNTEKRGEAGGGRAGDNGDARPEQPQVKKRKGRLVPGSLVLTSVSAADLPDTEKGVFSKQDPYLVARWGEQEVRTSAKRDSGKACSWVKEEVALLVRTKKQLQEPIEIEVWNDNAGDKKPSPDVLIGKGSLPVKHLASADPAAPPHTTGGGGGSSGGGGGGSASAGVGKRRNRGGDGDERNDNYTDDEGGSDGGVVVTVALVPGDRRARKKNNATAGVVTLTLAYTPPRRKPPRATNEQEAAEAAAAQARREGDRTATETDDDALSSIAGLSAWSIQGKRNHLSVQELGAVMSQTLEGFNIREELGKIEFVQGIINEGFGQRGAFAYIQEEHLVGHPIYAPRGARKRLLALAELIRLQMRAEKEKVTAVEDIAEDGSPFWSPALERGYTTDGVAFFDTLAAMNYSLEEDRAKLELTKTNEFTTQQQDAPPQPKPPKPRSAAKEKVDVWLDHADRFKNGAIPREAVKTVIRDALLLNGLPSPRESDAKISLQHASTDDQGLRFDRSKLGVELEHLIRRELFIL</sequence>
<dbReference type="InterPro" id="IPR000008">
    <property type="entry name" value="C2_dom"/>
</dbReference>
<dbReference type="InParanoid" id="D7FHZ2"/>
<dbReference type="AlphaFoldDB" id="D7FHZ2"/>
<gene>
    <name evidence="3" type="ORF">Esi_0115_0046</name>
</gene>
<accession>D7FHZ2</accession>
<dbReference type="SUPFAM" id="SSF49562">
    <property type="entry name" value="C2 domain (Calcium/lipid-binding domain, CaLB)"/>
    <property type="match status" value="1"/>
</dbReference>
<dbReference type="PANTHER" id="PTHR47052">
    <property type="entry name" value="CONSERVED SERINE PROLINE-RICH PROTEIN (AFU_ORTHOLOGUE AFUA_2G01790)"/>
    <property type="match status" value="1"/>
</dbReference>
<feature type="compositionally biased region" description="Basic and acidic residues" evidence="1">
    <location>
        <begin position="289"/>
        <end position="303"/>
    </location>
</feature>
<feature type="region of interest" description="Disordered" evidence="1">
    <location>
        <begin position="404"/>
        <end position="490"/>
    </location>
</feature>
<feature type="compositionally biased region" description="Acidic residues" evidence="1">
    <location>
        <begin position="141"/>
        <end position="159"/>
    </location>
</feature>
<dbReference type="SMART" id="SM00239">
    <property type="entry name" value="C2"/>
    <property type="match status" value="1"/>
</dbReference>
<feature type="compositionally biased region" description="Basic and acidic residues" evidence="1">
    <location>
        <begin position="544"/>
        <end position="553"/>
    </location>
</feature>
<feature type="compositionally biased region" description="Polar residues" evidence="1">
    <location>
        <begin position="180"/>
        <end position="202"/>
    </location>
</feature>
<reference evidence="3 4" key="1">
    <citation type="journal article" date="2010" name="Nature">
        <title>The Ectocarpus genome and the independent evolution of multicellularity in brown algae.</title>
        <authorList>
            <person name="Cock J.M."/>
            <person name="Sterck L."/>
            <person name="Rouze P."/>
            <person name="Scornet D."/>
            <person name="Allen A.E."/>
            <person name="Amoutzias G."/>
            <person name="Anthouard V."/>
            <person name="Artiguenave F."/>
            <person name="Aury J.M."/>
            <person name="Badger J.H."/>
            <person name="Beszteri B."/>
            <person name="Billiau K."/>
            <person name="Bonnet E."/>
            <person name="Bothwell J.H."/>
            <person name="Bowler C."/>
            <person name="Boyen C."/>
            <person name="Brownlee C."/>
            <person name="Carrano C.J."/>
            <person name="Charrier B."/>
            <person name="Cho G.Y."/>
            <person name="Coelho S.M."/>
            <person name="Collen J."/>
            <person name="Corre E."/>
            <person name="Da Silva C."/>
            <person name="Delage L."/>
            <person name="Delaroque N."/>
            <person name="Dittami S.M."/>
            <person name="Doulbeau S."/>
            <person name="Elias M."/>
            <person name="Farnham G."/>
            <person name="Gachon C.M."/>
            <person name="Gschloessl B."/>
            <person name="Heesch S."/>
            <person name="Jabbari K."/>
            <person name="Jubin C."/>
            <person name="Kawai H."/>
            <person name="Kimura K."/>
            <person name="Kloareg B."/>
            <person name="Kupper F.C."/>
            <person name="Lang D."/>
            <person name="Le Bail A."/>
            <person name="Leblanc C."/>
            <person name="Lerouge P."/>
            <person name="Lohr M."/>
            <person name="Lopez P.J."/>
            <person name="Martens C."/>
            <person name="Maumus F."/>
            <person name="Michel G."/>
            <person name="Miranda-Saavedra D."/>
            <person name="Morales J."/>
            <person name="Moreau H."/>
            <person name="Motomura T."/>
            <person name="Nagasato C."/>
            <person name="Napoli C.A."/>
            <person name="Nelson D.R."/>
            <person name="Nyvall-Collen P."/>
            <person name="Peters A.F."/>
            <person name="Pommier C."/>
            <person name="Potin P."/>
            <person name="Poulain J."/>
            <person name="Quesneville H."/>
            <person name="Read B."/>
            <person name="Rensing S.A."/>
            <person name="Ritter A."/>
            <person name="Rousvoal S."/>
            <person name="Samanta M."/>
            <person name="Samson G."/>
            <person name="Schroeder D.C."/>
            <person name="Segurens B."/>
            <person name="Strittmatter M."/>
            <person name="Tonon T."/>
            <person name="Tregear J.W."/>
            <person name="Valentin K."/>
            <person name="von Dassow P."/>
            <person name="Yamagishi T."/>
            <person name="Van de Peer Y."/>
            <person name="Wincker P."/>
        </authorList>
    </citation>
    <scope>NUCLEOTIDE SEQUENCE [LARGE SCALE GENOMIC DNA]</scope>
    <source>
        <strain evidence="4">Ec32 / CCAP1310/4</strain>
    </source>
</reference>
<dbReference type="PANTHER" id="PTHR47052:SF3">
    <property type="entry name" value="INGRESSION PROTEIN 1"/>
    <property type="match status" value="1"/>
</dbReference>
<evidence type="ECO:0000256" key="1">
    <source>
        <dbReference type="SAM" id="MobiDB-lite"/>
    </source>
</evidence>
<feature type="compositionally biased region" description="Basic and acidic residues" evidence="1">
    <location>
        <begin position="207"/>
        <end position="217"/>
    </location>
</feature>
<organism evidence="3 4">
    <name type="scientific">Ectocarpus siliculosus</name>
    <name type="common">Brown alga</name>
    <name type="synonym">Conferva siliculosa</name>
    <dbReference type="NCBI Taxonomy" id="2880"/>
    <lineage>
        <taxon>Eukaryota</taxon>
        <taxon>Sar</taxon>
        <taxon>Stramenopiles</taxon>
        <taxon>Ochrophyta</taxon>
        <taxon>PX clade</taxon>
        <taxon>Phaeophyceae</taxon>
        <taxon>Ectocarpales</taxon>
        <taxon>Ectocarpaceae</taxon>
        <taxon>Ectocarpus</taxon>
    </lineage>
</organism>